<feature type="transmembrane region" description="Helical" evidence="2">
    <location>
        <begin position="235"/>
        <end position="256"/>
    </location>
</feature>
<dbReference type="EMBL" id="LUGG01000019">
    <property type="protein sequence ID" value="OBZ68825.1"/>
    <property type="molecule type" value="Genomic_DNA"/>
</dbReference>
<keyword evidence="2" id="KW-0812">Transmembrane</keyword>
<dbReference type="Pfam" id="PF20152">
    <property type="entry name" value="DUF6534"/>
    <property type="match status" value="1"/>
</dbReference>
<evidence type="ECO:0000259" key="3">
    <source>
        <dbReference type="Pfam" id="PF20152"/>
    </source>
</evidence>
<gene>
    <name evidence="4" type="ORF">A0H81_11229</name>
</gene>
<feature type="domain" description="DUF6534" evidence="3">
    <location>
        <begin position="199"/>
        <end position="288"/>
    </location>
</feature>
<organism evidence="4 5">
    <name type="scientific">Grifola frondosa</name>
    <name type="common">Maitake</name>
    <name type="synonym">Polyporus frondosus</name>
    <dbReference type="NCBI Taxonomy" id="5627"/>
    <lineage>
        <taxon>Eukaryota</taxon>
        <taxon>Fungi</taxon>
        <taxon>Dikarya</taxon>
        <taxon>Basidiomycota</taxon>
        <taxon>Agaricomycotina</taxon>
        <taxon>Agaricomycetes</taxon>
        <taxon>Polyporales</taxon>
        <taxon>Grifolaceae</taxon>
        <taxon>Grifola</taxon>
    </lineage>
</organism>
<dbReference type="Proteomes" id="UP000092993">
    <property type="component" value="Unassembled WGS sequence"/>
</dbReference>
<reference evidence="4 5" key="1">
    <citation type="submission" date="2016-03" db="EMBL/GenBank/DDBJ databases">
        <title>Whole genome sequencing of Grifola frondosa 9006-11.</title>
        <authorList>
            <person name="Min B."/>
            <person name="Park H."/>
            <person name="Kim J.-G."/>
            <person name="Cho H."/>
            <person name="Oh Y.-L."/>
            <person name="Kong W.-S."/>
            <person name="Choi I.-G."/>
        </authorList>
    </citation>
    <scope>NUCLEOTIDE SEQUENCE [LARGE SCALE GENOMIC DNA]</scope>
    <source>
        <strain evidence="4 5">9006-11</strain>
    </source>
</reference>
<keyword evidence="5" id="KW-1185">Reference proteome</keyword>
<dbReference type="AlphaFoldDB" id="A0A1C7LVP9"/>
<keyword evidence="2" id="KW-1133">Transmembrane helix</keyword>
<dbReference type="OMA" id="IRERAMP"/>
<proteinExistence type="predicted"/>
<dbReference type="OrthoDB" id="2803252at2759"/>
<feature type="transmembrane region" description="Helical" evidence="2">
    <location>
        <begin position="136"/>
        <end position="156"/>
    </location>
</feature>
<feature type="transmembrane region" description="Helical" evidence="2">
    <location>
        <begin position="12"/>
        <end position="37"/>
    </location>
</feature>
<accession>A0A1C7LVP9</accession>
<feature type="transmembrane region" description="Helical" evidence="2">
    <location>
        <begin position="105"/>
        <end position="124"/>
    </location>
</feature>
<feature type="transmembrane region" description="Helical" evidence="2">
    <location>
        <begin position="194"/>
        <end position="214"/>
    </location>
</feature>
<evidence type="ECO:0000256" key="1">
    <source>
        <dbReference type="SAM" id="MobiDB-lite"/>
    </source>
</evidence>
<dbReference type="PANTHER" id="PTHR40465:SF1">
    <property type="entry name" value="DUF6534 DOMAIN-CONTAINING PROTEIN"/>
    <property type="match status" value="1"/>
</dbReference>
<evidence type="ECO:0000313" key="5">
    <source>
        <dbReference type="Proteomes" id="UP000092993"/>
    </source>
</evidence>
<dbReference type="InterPro" id="IPR045339">
    <property type="entry name" value="DUF6534"/>
</dbReference>
<keyword evidence="2" id="KW-0472">Membrane</keyword>
<dbReference type="STRING" id="5627.A0A1C7LVP9"/>
<sequence length="350" mass="38951">MTGPNLHLDPSIGCVFIGVLFGIIFYTCTVVQTVYYYRKYPKDRTHPLDFGHRYHVTGLGGERQVFAYAEQEVTLPTQVLWYFTVASHGNPINLLSVPKTFVSEFMLISFTIFVVQCYFVHNIWRLLKDKSYRVPLTLFGLALAAAGVTGGAGTSYKLSINSSDAIAIPSVKVWTVLKLGGSFGLTFTQVPASIQQVASIVCDAYITISLCLVLRETRTGFKKTNMLLNKLTMYAMNRGMLTSTIQLCHFVLYIATVGKIDLLWMVFHIPGNKVYVNSLLAVLNVRQYLREVSTQRGTNTLELVDLTGSQAPSSLSDRSKRTDPRFASSSGSGIMYKKEVIKMRDDGSNV</sequence>
<protein>
    <recommendedName>
        <fullName evidence="3">DUF6534 domain-containing protein</fullName>
    </recommendedName>
</protein>
<name>A0A1C7LVP9_GRIFR</name>
<comment type="caution">
    <text evidence="4">The sequence shown here is derived from an EMBL/GenBank/DDBJ whole genome shotgun (WGS) entry which is preliminary data.</text>
</comment>
<dbReference type="PANTHER" id="PTHR40465">
    <property type="entry name" value="CHROMOSOME 1, WHOLE GENOME SHOTGUN SEQUENCE"/>
    <property type="match status" value="1"/>
</dbReference>
<feature type="region of interest" description="Disordered" evidence="1">
    <location>
        <begin position="310"/>
        <end position="331"/>
    </location>
</feature>
<evidence type="ECO:0000313" key="4">
    <source>
        <dbReference type="EMBL" id="OBZ68825.1"/>
    </source>
</evidence>
<evidence type="ECO:0000256" key="2">
    <source>
        <dbReference type="SAM" id="Phobius"/>
    </source>
</evidence>